<reference evidence="2 5" key="2">
    <citation type="submission" date="2021-01" db="EMBL/GenBank/DDBJ databases">
        <title>Complete genome sequences of Corynebacterium macginleyi strains isolated from infectious keratitis.</title>
        <authorList>
            <person name="Sagerfors S."/>
            <person name="Poehlein A."/>
            <person name="Soderquist B."/>
            <person name="Bruggemann H."/>
        </authorList>
    </citation>
    <scope>NUCLEOTIDE SEQUENCE [LARGE SCALE GENOMIC DNA]</scope>
    <source>
        <strain evidence="2 5">12T220</strain>
    </source>
</reference>
<organism evidence="3 4">
    <name type="scientific">Corynebacterium macginleyi</name>
    <dbReference type="NCBI Taxonomy" id="38290"/>
    <lineage>
        <taxon>Bacteria</taxon>
        <taxon>Bacillati</taxon>
        <taxon>Actinomycetota</taxon>
        <taxon>Actinomycetes</taxon>
        <taxon>Mycobacteriales</taxon>
        <taxon>Corynebacteriaceae</taxon>
        <taxon>Corynebacterium</taxon>
    </lineage>
</organism>
<keyword evidence="1" id="KW-0812">Transmembrane</keyword>
<dbReference type="Proteomes" id="UP000270649">
    <property type="component" value="Unassembled WGS sequence"/>
</dbReference>
<feature type="transmembrane region" description="Helical" evidence="1">
    <location>
        <begin position="39"/>
        <end position="59"/>
    </location>
</feature>
<dbReference type="Proteomes" id="UP001518680">
    <property type="component" value="Unassembled WGS sequence"/>
</dbReference>
<dbReference type="EMBL" id="JAACBX020000001">
    <property type="protein sequence ID" value="MBM0243583.1"/>
    <property type="molecule type" value="Genomic_DNA"/>
</dbReference>
<keyword evidence="5" id="KW-1185">Reference proteome</keyword>
<name>A0A3M0H3G6_9CORY</name>
<feature type="transmembrane region" description="Helical" evidence="1">
    <location>
        <begin position="12"/>
        <end position="32"/>
    </location>
</feature>
<evidence type="ECO:0000313" key="5">
    <source>
        <dbReference type="Proteomes" id="UP001518680"/>
    </source>
</evidence>
<dbReference type="OrthoDB" id="4427000at2"/>
<dbReference type="GeneID" id="92745863"/>
<sequence>MIDFATLTPFGWVVLVSVFIMGGAAWCGVLLALRTRDELTRAVMSDIVFYGMICMYLGWSMINNAPLAYDIALIGAIAAGILPTLSMARIISKGRR</sequence>
<protein>
    <submittedName>
        <fullName evidence="3">Cation:proton antiporter</fullName>
    </submittedName>
</protein>
<evidence type="ECO:0000313" key="3">
    <source>
        <dbReference type="EMBL" id="RMB64264.1"/>
    </source>
</evidence>
<keyword evidence="1" id="KW-1133">Transmembrane helix</keyword>
<accession>A0A3M0H3G6</accession>
<dbReference type="RefSeq" id="WP_121910917.1">
    <property type="nucleotide sequence ID" value="NZ_CP068291.1"/>
</dbReference>
<reference evidence="3 4" key="1">
    <citation type="submission" date="2018-10" db="EMBL/GenBank/DDBJ databases">
        <title>Corynebacterium macginleyi genome sequencing and assembly of the type strain and two clinical samples.</title>
        <authorList>
            <person name="Bernier A.-M."/>
            <person name="Bernard K."/>
        </authorList>
    </citation>
    <scope>NUCLEOTIDE SEQUENCE [LARGE SCALE GENOMIC DNA]</scope>
    <source>
        <strain evidence="3 4">NML 120205</strain>
    </source>
</reference>
<gene>
    <name evidence="3" type="ORF">D9543_00275</name>
    <name evidence="2" type="ORF">GWO63_004710</name>
</gene>
<proteinExistence type="predicted"/>
<evidence type="ECO:0000313" key="4">
    <source>
        <dbReference type="Proteomes" id="UP000270649"/>
    </source>
</evidence>
<dbReference type="EMBL" id="REGC01000001">
    <property type="protein sequence ID" value="RMB64264.1"/>
    <property type="molecule type" value="Genomic_DNA"/>
</dbReference>
<keyword evidence="1" id="KW-0472">Membrane</keyword>
<feature type="transmembrane region" description="Helical" evidence="1">
    <location>
        <begin position="71"/>
        <end position="91"/>
    </location>
</feature>
<dbReference type="AlphaFoldDB" id="A0A3M0H3G6"/>
<evidence type="ECO:0000313" key="2">
    <source>
        <dbReference type="EMBL" id="MBM0243583.1"/>
    </source>
</evidence>
<evidence type="ECO:0000256" key="1">
    <source>
        <dbReference type="SAM" id="Phobius"/>
    </source>
</evidence>
<comment type="caution">
    <text evidence="3">The sequence shown here is derived from an EMBL/GenBank/DDBJ whole genome shotgun (WGS) entry which is preliminary data.</text>
</comment>